<sequence length="147" mass="16601">MYFVNREKINATLAHMEAMLDRIDGLVGDAFTVELAKERLAVHLMEGVIDVGNSMIDGFIMRDPGSYEDIVDILLDERVLDATTAEATKSLVALRAYYVREFVTSDSARFDDWVASSLEDFRAFPEQVRRYLEVELGPVSAFLPESE</sequence>
<evidence type="ECO:0000256" key="2">
    <source>
        <dbReference type="ARBA" id="ARBA00022722"/>
    </source>
</evidence>
<dbReference type="InterPro" id="IPR037038">
    <property type="entry name" value="HepT-like_sf"/>
</dbReference>
<dbReference type="PANTHER" id="PTHR33397:SF5">
    <property type="entry name" value="RNASE YUTE-RELATED"/>
    <property type="match status" value="1"/>
</dbReference>
<dbReference type="Pfam" id="PF01934">
    <property type="entry name" value="HepT-like"/>
    <property type="match status" value="1"/>
</dbReference>
<dbReference type="Proteomes" id="UP001206821">
    <property type="component" value="Unassembled WGS sequence"/>
</dbReference>
<dbReference type="PANTHER" id="PTHR33397">
    <property type="entry name" value="UPF0331 PROTEIN YUTE"/>
    <property type="match status" value="1"/>
</dbReference>
<evidence type="ECO:0000256" key="3">
    <source>
        <dbReference type="ARBA" id="ARBA00022801"/>
    </source>
</evidence>
<keyword evidence="3" id="KW-0378">Hydrolase</keyword>
<evidence type="ECO:0000313" key="5">
    <source>
        <dbReference type="EMBL" id="MCT4794679.1"/>
    </source>
</evidence>
<gene>
    <name evidence="5" type="ORF">NQG31_03935</name>
</gene>
<dbReference type="EMBL" id="JANIEK010000009">
    <property type="protein sequence ID" value="MCT4794679.1"/>
    <property type="molecule type" value="Genomic_DNA"/>
</dbReference>
<keyword evidence="1" id="KW-1277">Toxin-antitoxin system</keyword>
<evidence type="ECO:0000313" key="6">
    <source>
        <dbReference type="Proteomes" id="UP001206821"/>
    </source>
</evidence>
<dbReference type="Gene3D" id="1.20.120.580">
    <property type="entry name" value="bsu32300-like"/>
    <property type="match status" value="1"/>
</dbReference>
<keyword evidence="2" id="KW-0540">Nuclease</keyword>
<dbReference type="InterPro" id="IPR052379">
    <property type="entry name" value="Type_VII_TA_RNase"/>
</dbReference>
<evidence type="ECO:0000256" key="1">
    <source>
        <dbReference type="ARBA" id="ARBA00022649"/>
    </source>
</evidence>
<reference evidence="5 6" key="1">
    <citation type="submission" date="2022-07" db="EMBL/GenBank/DDBJ databases">
        <title>Genomic and pangenome structural analysis of the polyextremophile Exiguobacterium.</title>
        <authorList>
            <person name="Shen L."/>
        </authorList>
    </citation>
    <scope>NUCLEOTIDE SEQUENCE [LARGE SCALE GENOMIC DNA]</scope>
    <source>
        <strain evidence="5 6">12_1</strain>
    </source>
</reference>
<dbReference type="InterPro" id="IPR008201">
    <property type="entry name" value="HepT-like"/>
</dbReference>
<name>A0ABT2KXB3_9BACL</name>
<protein>
    <submittedName>
        <fullName evidence="5">DUF86 domain-containing protein</fullName>
    </submittedName>
</protein>
<dbReference type="RefSeq" id="WP_034817262.1">
    <property type="nucleotide sequence ID" value="NZ_JANIEK010000009.1"/>
</dbReference>
<accession>A0ABT2KXB3</accession>
<keyword evidence="6" id="KW-1185">Reference proteome</keyword>
<comment type="caution">
    <text evidence="5">The sequence shown here is derived from an EMBL/GenBank/DDBJ whole genome shotgun (WGS) entry which is preliminary data.</text>
</comment>
<comment type="similarity">
    <text evidence="4">Belongs to the HepT RNase toxin family.</text>
</comment>
<proteinExistence type="inferred from homology"/>
<organism evidence="5 6">
    <name type="scientific">Exiguobacterium alkaliphilum</name>
    <dbReference type="NCBI Taxonomy" id="1428684"/>
    <lineage>
        <taxon>Bacteria</taxon>
        <taxon>Bacillati</taxon>
        <taxon>Bacillota</taxon>
        <taxon>Bacilli</taxon>
        <taxon>Bacillales</taxon>
        <taxon>Bacillales Family XII. Incertae Sedis</taxon>
        <taxon>Exiguobacterium</taxon>
    </lineage>
</organism>
<evidence type="ECO:0000256" key="4">
    <source>
        <dbReference type="ARBA" id="ARBA00024207"/>
    </source>
</evidence>